<dbReference type="AlphaFoldDB" id="A0A2G9YU36"/>
<keyword evidence="1" id="KW-0472">Membrane</keyword>
<evidence type="ECO:0000256" key="1">
    <source>
        <dbReference type="SAM" id="Phobius"/>
    </source>
</evidence>
<protein>
    <submittedName>
        <fullName evidence="2">Uncharacterized protein</fullName>
    </submittedName>
</protein>
<keyword evidence="1" id="KW-1133">Transmembrane helix</keyword>
<evidence type="ECO:0000313" key="2">
    <source>
        <dbReference type="EMBL" id="PIP22011.1"/>
    </source>
</evidence>
<proteinExistence type="predicted"/>
<gene>
    <name evidence="2" type="ORF">COX38_02970</name>
</gene>
<name>A0A2G9YU36_9BACT</name>
<comment type="caution">
    <text evidence="2">The sequence shown here is derived from an EMBL/GenBank/DDBJ whole genome shotgun (WGS) entry which is preliminary data.</text>
</comment>
<organism evidence="2 3">
    <name type="scientific">Candidatus Nealsonbacteria bacterium CG23_combo_of_CG06-09_8_20_14_all_39_25</name>
    <dbReference type="NCBI Taxonomy" id="1974723"/>
    <lineage>
        <taxon>Bacteria</taxon>
        <taxon>Candidatus Nealsoniibacteriota</taxon>
    </lineage>
</organism>
<evidence type="ECO:0000313" key="3">
    <source>
        <dbReference type="Proteomes" id="UP000229054"/>
    </source>
</evidence>
<dbReference type="Pfam" id="PF18895">
    <property type="entry name" value="T4SS_pilin"/>
    <property type="match status" value="1"/>
</dbReference>
<dbReference type="EMBL" id="PCRN01000100">
    <property type="protein sequence ID" value="PIP22011.1"/>
    <property type="molecule type" value="Genomic_DNA"/>
</dbReference>
<accession>A0A2G9YU36</accession>
<reference evidence="2 3" key="1">
    <citation type="submission" date="2017-09" db="EMBL/GenBank/DDBJ databases">
        <title>Depth-based differentiation of microbial function through sediment-hosted aquifers and enrichment of novel symbionts in the deep terrestrial subsurface.</title>
        <authorList>
            <person name="Probst A.J."/>
            <person name="Ladd B."/>
            <person name="Jarett J.K."/>
            <person name="Geller-Mcgrath D.E."/>
            <person name="Sieber C.M."/>
            <person name="Emerson J.B."/>
            <person name="Anantharaman K."/>
            <person name="Thomas B.C."/>
            <person name="Malmstrom R."/>
            <person name="Stieglmeier M."/>
            <person name="Klingl A."/>
            <person name="Woyke T."/>
            <person name="Ryan C.M."/>
            <person name="Banfield J.F."/>
        </authorList>
    </citation>
    <scope>NUCLEOTIDE SEQUENCE [LARGE SCALE GENOMIC DNA]</scope>
    <source>
        <strain evidence="2">CG23_combo_of_CG06-09_8_20_14_all_39_25</strain>
    </source>
</reference>
<feature type="transmembrane region" description="Helical" evidence="1">
    <location>
        <begin position="121"/>
        <end position="145"/>
    </location>
</feature>
<keyword evidence="1" id="KW-0812">Transmembrane</keyword>
<feature type="transmembrane region" description="Helical" evidence="1">
    <location>
        <begin position="157"/>
        <end position="184"/>
    </location>
</feature>
<dbReference type="InterPro" id="IPR043993">
    <property type="entry name" value="T4SS_pilin"/>
</dbReference>
<dbReference type="Proteomes" id="UP000229054">
    <property type="component" value="Unassembled WGS sequence"/>
</dbReference>
<sequence>MKKFSWVLALFILIVTTVLPIAVGAETAKCCKLAADLRWISGKIYSGTVFSDGNPVNCTDASPCNCSDKSNFSSGCYLSKGKTVGPEKTAITCDDGNPPYYKTDAQGMICLLNGIKMVTNWFSTIVMALAIAFIALGGFNIITAGGTPDKVTTGKNYIVFALIAFFISALSKIVPSIIVTLMGLSK</sequence>